<dbReference type="Proteomes" id="UP000000378">
    <property type="component" value="Chromosome"/>
</dbReference>
<dbReference type="RefSeq" id="WP_013176513.1">
    <property type="nucleotide sequence ID" value="NC_014220.1"/>
</dbReference>
<protein>
    <submittedName>
        <fullName evidence="6">ParB-like partition protein</fullName>
    </submittedName>
</protein>
<dbReference type="STRING" id="643648.Slip_2375"/>
<evidence type="ECO:0000256" key="2">
    <source>
        <dbReference type="ARBA" id="ARBA00006295"/>
    </source>
</evidence>
<dbReference type="EMBL" id="CP002048">
    <property type="protein sequence ID" value="ADI03111.1"/>
    <property type="molecule type" value="Genomic_DNA"/>
</dbReference>
<dbReference type="GO" id="GO:0003677">
    <property type="term" value="F:DNA binding"/>
    <property type="evidence" value="ECO:0007669"/>
    <property type="project" value="UniProtKB-KW"/>
</dbReference>
<dbReference type="NCBIfam" id="TIGR00180">
    <property type="entry name" value="parB_part"/>
    <property type="match status" value="1"/>
</dbReference>
<evidence type="ECO:0000256" key="1">
    <source>
        <dbReference type="ARBA" id="ARBA00004453"/>
    </source>
</evidence>
<dbReference type="SMART" id="SM00470">
    <property type="entry name" value="ParB"/>
    <property type="match status" value="1"/>
</dbReference>
<comment type="similarity">
    <text evidence="2">Belongs to the ParB family.</text>
</comment>
<reference evidence="7" key="1">
    <citation type="journal article" date="2010" name="Stand. Genomic Sci.">
        <title>Complete genome sequence of Syntrophothermus lipocalidus type strain (TGB-C1T).</title>
        <authorList>
            <consortium name="US DOE Joint Genome Institute (JGI-PGF)"/>
            <person name="Djao O."/>
            <person name="Zhang X."/>
            <person name="Lucas S."/>
            <person name="Lapidus A."/>
            <person name="Glavina Del Rio T."/>
            <person name="Nolan M."/>
            <person name="Tice H."/>
            <person name="Cheng J."/>
            <person name="Han C."/>
            <person name="Tapia R."/>
            <person name="Goodwin L."/>
            <person name="Pitluck S."/>
            <person name="Liolios K."/>
            <person name="Ivanova N."/>
            <person name="Mavromatis K."/>
            <person name="Mikhailova N."/>
            <person name="Ovchinnikova G."/>
            <person name="Pati A."/>
            <person name="Brambilla E."/>
            <person name="Chen A."/>
            <person name="Palaniappan K."/>
            <person name="Land M."/>
            <person name="Hauser L."/>
            <person name="Chang Y."/>
            <person name="Jeffries C."/>
            <person name="Rohde M."/>
            <person name="Sikorski J."/>
            <person name="Spring S."/>
            <person name="Goker M."/>
            <person name="Detter J."/>
            <person name="Woyke T."/>
            <person name="Bristow J."/>
            <person name="Eisen J."/>
            <person name="Markowitz V."/>
            <person name="Hugenholtz P."/>
            <person name="Kyrpides N."/>
            <person name="Klenk H."/>
        </authorList>
    </citation>
    <scope>NUCLEOTIDE SEQUENCE [LARGE SCALE GENOMIC DNA]</scope>
    <source>
        <strain evidence="7">DSM 12680 / TGB-C1</strain>
    </source>
</reference>
<dbReference type="eggNOG" id="COG1475">
    <property type="taxonomic scope" value="Bacteria"/>
</dbReference>
<gene>
    <name evidence="6" type="ordered locus">Slip_2375</name>
</gene>
<dbReference type="SUPFAM" id="SSF109709">
    <property type="entry name" value="KorB DNA-binding domain-like"/>
    <property type="match status" value="1"/>
</dbReference>
<dbReference type="CDD" id="cd16393">
    <property type="entry name" value="SPO0J_N"/>
    <property type="match status" value="1"/>
</dbReference>
<dbReference type="OrthoDB" id="9802051at2"/>
<dbReference type="InterPro" id="IPR003115">
    <property type="entry name" value="ParB_N"/>
</dbReference>
<evidence type="ECO:0000259" key="5">
    <source>
        <dbReference type="PROSITE" id="PS50943"/>
    </source>
</evidence>
<evidence type="ECO:0000313" key="6">
    <source>
        <dbReference type="EMBL" id="ADI03111.1"/>
    </source>
</evidence>
<feature type="domain" description="HTH cro/C1-type" evidence="5">
    <location>
        <begin position="130"/>
        <end position="157"/>
    </location>
</feature>
<keyword evidence="4" id="KW-0238">DNA-binding</keyword>
<dbReference type="GO" id="GO:0009295">
    <property type="term" value="C:nucleoid"/>
    <property type="evidence" value="ECO:0007669"/>
    <property type="project" value="UniProtKB-SubCell"/>
</dbReference>
<dbReference type="Pfam" id="PF02195">
    <property type="entry name" value="ParB_N"/>
    <property type="match status" value="1"/>
</dbReference>
<dbReference type="InterPro" id="IPR036086">
    <property type="entry name" value="ParB/Sulfiredoxin_sf"/>
</dbReference>
<name>D7CKC7_SYNLT</name>
<dbReference type="Gene3D" id="3.90.1530.30">
    <property type="match status" value="1"/>
</dbReference>
<dbReference type="GO" id="GO:0007059">
    <property type="term" value="P:chromosome segregation"/>
    <property type="evidence" value="ECO:0007669"/>
    <property type="project" value="UniProtKB-KW"/>
</dbReference>
<dbReference type="InterPro" id="IPR004437">
    <property type="entry name" value="ParB/RepB/Spo0J"/>
</dbReference>
<keyword evidence="7" id="KW-1185">Reference proteome</keyword>
<dbReference type="SUPFAM" id="SSF110849">
    <property type="entry name" value="ParB/Sulfiredoxin"/>
    <property type="match status" value="1"/>
</dbReference>
<dbReference type="FunFam" id="3.90.1530.30:FF:000001">
    <property type="entry name" value="Chromosome partitioning protein ParB"/>
    <property type="match status" value="1"/>
</dbReference>
<dbReference type="PANTHER" id="PTHR33375">
    <property type="entry name" value="CHROMOSOME-PARTITIONING PROTEIN PARB-RELATED"/>
    <property type="match status" value="1"/>
</dbReference>
<proteinExistence type="inferred from homology"/>
<sequence length="275" mass="31207">MGRRGLGRGLDALIGTEESDFERDSLELDIGLVQPRGRQPRKKFEDESMAELAASIREHGVLQPIVVRPVEAGKYEVVAGERRLRAAGMVGLERIPVVIREIGEHEASELALIENLQREDLSPVEEALAFREMIEQYGYTQEKLAERIGKSRSYVANALRILNLCSEVRDMVERGELSAGHARAILGVAKDEKEQVKIARRIVRFGLSVRDVEGVKKKETGRHEPRESELVDLEERLQERLGTKASVKRNRRGGRIEIFFYNDEDLMRIVDILNL</sequence>
<dbReference type="Gene3D" id="1.10.10.2830">
    <property type="match status" value="1"/>
</dbReference>
<dbReference type="Pfam" id="PF17762">
    <property type="entry name" value="HTH_ParB"/>
    <property type="match status" value="1"/>
</dbReference>
<dbReference type="HOGENOM" id="CLU_023853_0_0_9"/>
<dbReference type="FunFam" id="1.10.10.2830:FF:000001">
    <property type="entry name" value="Chromosome partitioning protein ParB"/>
    <property type="match status" value="1"/>
</dbReference>
<comment type="subcellular location">
    <subcellularLocation>
        <location evidence="1">Cytoplasm</location>
        <location evidence="1">Nucleoid</location>
    </subcellularLocation>
</comment>
<dbReference type="PROSITE" id="PS50943">
    <property type="entry name" value="HTH_CROC1"/>
    <property type="match status" value="1"/>
</dbReference>
<dbReference type="Pfam" id="PF23552">
    <property type="entry name" value="ParB_C"/>
    <property type="match status" value="1"/>
</dbReference>
<organism evidence="6 7">
    <name type="scientific">Syntrophothermus lipocalidus (strain DSM 12680 / TGB-C1)</name>
    <dbReference type="NCBI Taxonomy" id="643648"/>
    <lineage>
        <taxon>Bacteria</taxon>
        <taxon>Bacillati</taxon>
        <taxon>Bacillota</taxon>
        <taxon>Clostridia</taxon>
        <taxon>Eubacteriales</taxon>
        <taxon>Syntrophomonadaceae</taxon>
        <taxon>Syntrophothermus</taxon>
    </lineage>
</organism>
<evidence type="ECO:0000313" key="7">
    <source>
        <dbReference type="Proteomes" id="UP000000378"/>
    </source>
</evidence>
<accession>D7CKC7</accession>
<dbReference type="InterPro" id="IPR057240">
    <property type="entry name" value="ParB_dimer_C"/>
</dbReference>
<dbReference type="GO" id="GO:0045881">
    <property type="term" value="P:positive regulation of sporulation resulting in formation of a cellular spore"/>
    <property type="evidence" value="ECO:0007669"/>
    <property type="project" value="TreeGrafter"/>
</dbReference>
<dbReference type="KEGG" id="slp:Slip_2375"/>
<dbReference type="AlphaFoldDB" id="D7CKC7"/>
<evidence type="ECO:0000256" key="3">
    <source>
        <dbReference type="ARBA" id="ARBA00022829"/>
    </source>
</evidence>
<reference evidence="6 7" key="2">
    <citation type="journal article" date="2010" name="Stand. Genomic Sci.">
        <title>Complete genome sequence of Syntrophothermus lipocalidus type strain (TGB-C1).</title>
        <authorList>
            <person name="Djao O.D."/>
            <person name="Zhang X."/>
            <person name="Lucas S."/>
            <person name="Lapidus A."/>
            <person name="Del Rio T.G."/>
            <person name="Nolan M."/>
            <person name="Tice H."/>
            <person name="Cheng J.F."/>
            <person name="Han C."/>
            <person name="Tapia R."/>
            <person name="Goodwin L."/>
            <person name="Pitluck S."/>
            <person name="Liolios K."/>
            <person name="Ivanova N."/>
            <person name="Mavromatis K."/>
            <person name="Mikhailova N."/>
            <person name="Ovchinnikova G."/>
            <person name="Pati A."/>
            <person name="Brambilla E."/>
            <person name="Chen A."/>
            <person name="Palaniappan K."/>
            <person name="Land M."/>
            <person name="Hauser L."/>
            <person name="Chang Y.J."/>
            <person name="Jeffries C.D."/>
            <person name="Rohde M."/>
            <person name="Sikorski J."/>
            <person name="Spring S."/>
            <person name="Goker M."/>
            <person name="Detter J.C."/>
            <person name="Woyke T."/>
            <person name="Bristow J."/>
            <person name="Eisen J.A."/>
            <person name="Markowitz V."/>
            <person name="Hugenholtz P."/>
            <person name="Kyrpides N.C."/>
            <person name="Klenk H.P."/>
        </authorList>
    </citation>
    <scope>NUCLEOTIDE SEQUENCE [LARGE SCALE GENOMIC DNA]</scope>
    <source>
        <strain evidence="7">DSM 12680 / TGB-C1</strain>
    </source>
</reference>
<dbReference type="InterPro" id="IPR001387">
    <property type="entry name" value="Cro/C1-type_HTH"/>
</dbReference>
<dbReference type="PANTHER" id="PTHR33375:SF1">
    <property type="entry name" value="CHROMOSOME-PARTITIONING PROTEIN PARB-RELATED"/>
    <property type="match status" value="1"/>
</dbReference>
<dbReference type="GO" id="GO:0005694">
    <property type="term" value="C:chromosome"/>
    <property type="evidence" value="ECO:0007669"/>
    <property type="project" value="TreeGrafter"/>
</dbReference>
<keyword evidence="3" id="KW-0159">Chromosome partition</keyword>
<evidence type="ECO:0000256" key="4">
    <source>
        <dbReference type="ARBA" id="ARBA00023125"/>
    </source>
</evidence>
<dbReference type="InterPro" id="IPR050336">
    <property type="entry name" value="Chromosome_partition/occlusion"/>
</dbReference>
<dbReference type="CDD" id="cd00093">
    <property type="entry name" value="HTH_XRE"/>
    <property type="match status" value="1"/>
</dbReference>
<dbReference type="InterPro" id="IPR041468">
    <property type="entry name" value="HTH_ParB/Spo0J"/>
</dbReference>